<dbReference type="CDD" id="cd00063">
    <property type="entry name" value="FN3"/>
    <property type="match status" value="1"/>
</dbReference>
<dbReference type="InterPro" id="IPR039331">
    <property type="entry name" value="PAPs-like"/>
</dbReference>
<accession>A0A173XNE6</accession>
<dbReference type="SUPFAM" id="SSF49265">
    <property type="entry name" value="Fibronectin type III"/>
    <property type="match status" value="1"/>
</dbReference>
<dbReference type="InterPro" id="IPR004843">
    <property type="entry name" value="Calcineurin-like_PHP"/>
</dbReference>
<keyword evidence="1 3" id="KW-0732">Signal</keyword>
<feature type="domain" description="Fibronectin type-III" evidence="4">
    <location>
        <begin position="753"/>
        <end position="846"/>
    </location>
</feature>
<evidence type="ECO:0000256" key="3">
    <source>
        <dbReference type="SAM" id="SignalP"/>
    </source>
</evidence>
<feature type="chain" id="PRO_5039055568" evidence="3">
    <location>
        <begin position="23"/>
        <end position="846"/>
    </location>
</feature>
<dbReference type="Gene3D" id="3.60.21.10">
    <property type="match status" value="1"/>
</dbReference>
<dbReference type="EMBL" id="CYZN01000002">
    <property type="protein sequence ID" value="CUN52397.1"/>
    <property type="molecule type" value="Genomic_DNA"/>
</dbReference>
<dbReference type="Proteomes" id="UP000095431">
    <property type="component" value="Unassembled WGS sequence"/>
</dbReference>
<dbReference type="PANTHER" id="PTHR22953">
    <property type="entry name" value="ACID PHOSPHATASE RELATED"/>
    <property type="match status" value="1"/>
</dbReference>
<dbReference type="RefSeq" id="WP_055199585.1">
    <property type="nucleotide sequence ID" value="NZ_BTHH01000001.1"/>
</dbReference>
<dbReference type="SUPFAM" id="SSF56300">
    <property type="entry name" value="Metallo-dependent phosphatases"/>
    <property type="match status" value="1"/>
</dbReference>
<evidence type="ECO:0000313" key="5">
    <source>
        <dbReference type="EMBL" id="CUN52397.1"/>
    </source>
</evidence>
<dbReference type="InterPro" id="IPR003961">
    <property type="entry name" value="FN3_dom"/>
</dbReference>
<dbReference type="InterPro" id="IPR036116">
    <property type="entry name" value="FN3_sf"/>
</dbReference>
<feature type="signal peptide" evidence="3">
    <location>
        <begin position="1"/>
        <end position="22"/>
    </location>
</feature>
<reference evidence="5 6" key="1">
    <citation type="submission" date="2015-09" db="EMBL/GenBank/DDBJ databases">
        <authorList>
            <consortium name="Pathogen Informatics"/>
        </authorList>
    </citation>
    <scope>NUCLEOTIDE SEQUENCE [LARGE SCALE GENOMIC DNA]</scope>
    <source>
        <strain evidence="5 6">2789STDY5834863</strain>
    </source>
</reference>
<gene>
    <name evidence="5" type="ORF">ERS852478_00365</name>
</gene>
<evidence type="ECO:0000313" key="6">
    <source>
        <dbReference type="Proteomes" id="UP000095431"/>
    </source>
</evidence>
<evidence type="ECO:0000256" key="2">
    <source>
        <dbReference type="SAM" id="MobiDB-lite"/>
    </source>
</evidence>
<dbReference type="Pfam" id="PF00149">
    <property type="entry name" value="Metallophos"/>
    <property type="match status" value="1"/>
</dbReference>
<name>A0A173XNE6_9FIRM</name>
<dbReference type="PANTHER" id="PTHR22953:SF153">
    <property type="entry name" value="PURPLE ACID PHOSPHATASE"/>
    <property type="match status" value="1"/>
</dbReference>
<dbReference type="AlphaFoldDB" id="A0A173XNE6"/>
<feature type="compositionally biased region" description="Acidic residues" evidence="2">
    <location>
        <begin position="188"/>
        <end position="209"/>
    </location>
</feature>
<proteinExistence type="predicted"/>
<sequence>MNNLWRKSFMAGVLLVSLTAGAVTPAFASAAPDGKTDAASLAGGMGISRNWESWKAEWEAVKNDWTQVSLTPGSDFSQLNFAWYSKKDNSDTAEKKEEQAAQEFSAQSGDAFSDSSESVFAGTEVDTSAAGETVEAAQAEETESNAATEVNIAEKTAIAEEDIASEESIAAFNAEEGENVAAFSTSENDAEEFAAEANTDENLPDFDTESDESRAIAAMVADILGAQADTAAPKLIIGEGRNMKNAKVYVAEQTDATTNTKTNEAYVSNKVTATGLSANTVYYYSYEKEDGTYTEPAEYVTKSTNNYSFIFVGDPQIGSSNELKGSDTAEFYQAQSDAVRNDSFNWNTTLNEAMDKTGGNASFVVSAGDQIQTTKKKSPGKSEMTSEIEYTGYLSPDVLKSLPVATTVGNHDADNANYTYHFNTPNSSDLGSNGVVGGDYYFTYGNTLFMMLNTQDTNAAEHKQFMEQAIAANPNCTWRVVTLHQDIYGSAEHSNEPEITNLRYTLVPYFEANDVDVVLTGHNHAYSRTHILEGGHKTVEYTDDEFDAELDKDMDAGENPATRYEAPANISADSKEPADVAYLNYLNAVMDKDAVEDTEKGETVVNPDGILYMTANSSSGSKYYDLVPRMQSYIANRWQEDVPTYSVIDVTDNTFTINTYRTDNDQKIDETFTIKKGVTEDIKSASVGNVKNQIYTGKQIQPAIKVTLNGKTLKAGKDYTVTYTDNKNTGLAKATINGIGKYTGTQTVTFKIVPKKAVLKTVKAGKSGTATVTIGKAGGKVSGYAIQVSTDSSFKKVTTYRTAKTTYTLKNLSKGKTYYVRVKAFTKVSDKNVYGAASKTIKVKAK</sequence>
<dbReference type="InterPro" id="IPR013783">
    <property type="entry name" value="Ig-like_fold"/>
</dbReference>
<dbReference type="PROSITE" id="PS50853">
    <property type="entry name" value="FN3"/>
    <property type="match status" value="1"/>
</dbReference>
<dbReference type="InterPro" id="IPR029052">
    <property type="entry name" value="Metallo-depent_PP-like"/>
</dbReference>
<dbReference type="GO" id="GO:0003993">
    <property type="term" value="F:acid phosphatase activity"/>
    <property type="evidence" value="ECO:0007669"/>
    <property type="project" value="InterPro"/>
</dbReference>
<dbReference type="Pfam" id="PF00041">
    <property type="entry name" value="fn3"/>
    <property type="match status" value="1"/>
</dbReference>
<feature type="region of interest" description="Disordered" evidence="2">
    <location>
        <begin position="183"/>
        <end position="209"/>
    </location>
</feature>
<organism evidence="5 6">
    <name type="scientific">Blautia wexlerae</name>
    <dbReference type="NCBI Taxonomy" id="418240"/>
    <lineage>
        <taxon>Bacteria</taxon>
        <taxon>Bacillati</taxon>
        <taxon>Bacillota</taxon>
        <taxon>Clostridia</taxon>
        <taxon>Lachnospirales</taxon>
        <taxon>Lachnospiraceae</taxon>
        <taxon>Blautia</taxon>
    </lineage>
</organism>
<evidence type="ECO:0000259" key="4">
    <source>
        <dbReference type="PROSITE" id="PS50853"/>
    </source>
</evidence>
<protein>
    <submittedName>
        <fullName evidence="5">Calcineurin-like phosphoesterase</fullName>
    </submittedName>
</protein>
<evidence type="ECO:0000256" key="1">
    <source>
        <dbReference type="ARBA" id="ARBA00022729"/>
    </source>
</evidence>
<dbReference type="Gene3D" id="2.60.40.10">
    <property type="entry name" value="Immunoglobulins"/>
    <property type="match status" value="1"/>
</dbReference>